<reference evidence="1" key="1">
    <citation type="submission" date="2020-08" db="EMBL/GenBank/DDBJ databases">
        <title>Genome public.</title>
        <authorList>
            <person name="Liu C."/>
            <person name="Sun Q."/>
        </authorList>
    </citation>
    <scope>NUCLEOTIDE SEQUENCE</scope>
    <source>
        <strain evidence="1">NSJ-31</strain>
    </source>
</reference>
<name>A0A926DWN5_9FIRM</name>
<comment type="caution">
    <text evidence="1">The sequence shown here is derived from an EMBL/GenBank/DDBJ whole genome shotgun (WGS) entry which is preliminary data.</text>
</comment>
<evidence type="ECO:0008006" key="3">
    <source>
        <dbReference type="Google" id="ProtNLM"/>
    </source>
</evidence>
<organism evidence="1 2">
    <name type="scientific">Ligaoa zhengdingensis</name>
    <dbReference type="NCBI Taxonomy" id="2763658"/>
    <lineage>
        <taxon>Bacteria</taxon>
        <taxon>Bacillati</taxon>
        <taxon>Bacillota</taxon>
        <taxon>Clostridia</taxon>
        <taxon>Eubacteriales</taxon>
        <taxon>Oscillospiraceae</taxon>
        <taxon>Ligaoa</taxon>
    </lineage>
</organism>
<evidence type="ECO:0000313" key="1">
    <source>
        <dbReference type="EMBL" id="MBC8546758.1"/>
    </source>
</evidence>
<sequence length="354" mass="40743">MNLLPLLARQLAEYPLAQPVDLLKLLYQNEFGCGHLIDDPMKSRNRLKEESDRLPAKQDDGPFIERIGNGLCRIHLRVLHRERLRLNTLHRFFELSAVRLRGSRDGFLGKAAVLEQLCRDGALPFDAEEVRRQIEVWKTGKGRPFRHSAQFRAAYAPAYRVVEQPFCDYLQLFCRIDSLLTEKGRVLVAIDGNCASGKTTLAALLQLVYGCNILPMDHFFLRPEQRTAERLAEPGGNVDHERFYREVLAPLRSGQPFSYRPYRCDSRTLGEPVPVGRRPINIVEGSYSLHPALADAYDLKVFLSVDPQEQMRRIFARNGEEMARRFASEWIPMEENYFKTFSIAERCDLRFSNG</sequence>
<dbReference type="Gene3D" id="3.40.50.300">
    <property type="entry name" value="P-loop containing nucleotide triphosphate hydrolases"/>
    <property type="match status" value="1"/>
</dbReference>
<protein>
    <recommendedName>
        <fullName evidence="3">Uridine kinase</fullName>
    </recommendedName>
</protein>
<dbReference type="RefSeq" id="WP_249282836.1">
    <property type="nucleotide sequence ID" value="NZ_JACRST010000009.1"/>
</dbReference>
<gene>
    <name evidence="1" type="ORF">H8711_07395</name>
</gene>
<keyword evidence="2" id="KW-1185">Reference proteome</keyword>
<dbReference type="EMBL" id="JACRST010000009">
    <property type="protein sequence ID" value="MBC8546758.1"/>
    <property type="molecule type" value="Genomic_DNA"/>
</dbReference>
<dbReference type="AlphaFoldDB" id="A0A926DWN5"/>
<dbReference type="PANTHER" id="PTHR10285">
    <property type="entry name" value="URIDINE KINASE"/>
    <property type="match status" value="1"/>
</dbReference>
<dbReference type="InterPro" id="IPR027417">
    <property type="entry name" value="P-loop_NTPase"/>
</dbReference>
<dbReference type="SUPFAM" id="SSF52540">
    <property type="entry name" value="P-loop containing nucleoside triphosphate hydrolases"/>
    <property type="match status" value="1"/>
</dbReference>
<dbReference type="Proteomes" id="UP000653127">
    <property type="component" value="Unassembled WGS sequence"/>
</dbReference>
<accession>A0A926DWN5</accession>
<evidence type="ECO:0000313" key="2">
    <source>
        <dbReference type="Proteomes" id="UP000653127"/>
    </source>
</evidence>
<proteinExistence type="predicted"/>